<keyword evidence="4" id="KW-0406">Ion transport</keyword>
<feature type="transmembrane region" description="Helical" evidence="4">
    <location>
        <begin position="73"/>
        <end position="93"/>
    </location>
</feature>
<dbReference type="Proteomes" id="UP000789342">
    <property type="component" value="Unassembled WGS sequence"/>
</dbReference>
<comment type="similarity">
    <text evidence="4">Belongs to the copper transporter (Ctr) (TC 1.A.56) family. SLC31A subfamily.</text>
</comment>
<evidence type="ECO:0000256" key="2">
    <source>
        <dbReference type="ARBA" id="ARBA00022989"/>
    </source>
</evidence>
<comment type="caution">
    <text evidence="5">The sequence shown here is derived from an EMBL/GenBank/DDBJ whole genome shotgun (WGS) entry which is preliminary data.</text>
</comment>
<dbReference type="AlphaFoldDB" id="A0A9N9C3Q5"/>
<reference evidence="5" key="1">
    <citation type="submission" date="2021-06" db="EMBL/GenBank/DDBJ databases">
        <authorList>
            <person name="Kallberg Y."/>
            <person name="Tangrot J."/>
            <person name="Rosling A."/>
        </authorList>
    </citation>
    <scope>NUCLEOTIDE SEQUENCE</scope>
    <source>
        <strain evidence="5">CL551</strain>
    </source>
</reference>
<keyword evidence="4" id="KW-0186">Copper</keyword>
<name>A0A9N9C3Q5_9GLOM</name>
<evidence type="ECO:0000256" key="4">
    <source>
        <dbReference type="RuleBase" id="RU367022"/>
    </source>
</evidence>
<keyword evidence="4" id="KW-0187">Copper transport</keyword>
<evidence type="ECO:0000256" key="1">
    <source>
        <dbReference type="ARBA" id="ARBA00022692"/>
    </source>
</evidence>
<comment type="subcellular location">
    <subcellularLocation>
        <location evidence="4">Membrane</location>
        <topology evidence="4">Multi-pass membrane protein</topology>
    </subcellularLocation>
</comment>
<feature type="transmembrane region" description="Helical" evidence="4">
    <location>
        <begin position="29"/>
        <end position="52"/>
    </location>
</feature>
<accession>A0A9N9C3Q5</accession>
<evidence type="ECO:0000256" key="3">
    <source>
        <dbReference type="ARBA" id="ARBA00023136"/>
    </source>
</evidence>
<keyword evidence="4" id="KW-0813">Transport</keyword>
<evidence type="ECO:0000313" key="5">
    <source>
        <dbReference type="EMBL" id="CAG8590388.1"/>
    </source>
</evidence>
<sequence>MSETMSKDTEDMDYFNGDFSNVVVLFKGFTISTIPSFILACLFIITLCWFERLLSYVLEKYKYDINRSRNRSVLIRTAGYLVATILRLFYMLITMTMNTQLFIVVVVGLATGQLITEYLRSIPIYSSTHTLENHLPISRFDHKDDDDDLPSENTLGDDSVNEKIIGYTDDFVISNIHSEGENDDDDDE</sequence>
<dbReference type="GO" id="GO:0016020">
    <property type="term" value="C:membrane"/>
    <property type="evidence" value="ECO:0007669"/>
    <property type="project" value="UniProtKB-SubCell"/>
</dbReference>
<gene>
    <name evidence="5" type="ORF">AMORRO_LOCUS7320</name>
</gene>
<dbReference type="Pfam" id="PF04145">
    <property type="entry name" value="Ctr"/>
    <property type="match status" value="2"/>
</dbReference>
<dbReference type="PANTHER" id="PTHR12483">
    <property type="entry name" value="SOLUTE CARRIER FAMILY 31 COPPER TRANSPORTERS"/>
    <property type="match status" value="1"/>
</dbReference>
<evidence type="ECO:0000313" key="6">
    <source>
        <dbReference type="Proteomes" id="UP000789342"/>
    </source>
</evidence>
<dbReference type="EMBL" id="CAJVPV010005410">
    <property type="protein sequence ID" value="CAG8590388.1"/>
    <property type="molecule type" value="Genomic_DNA"/>
</dbReference>
<keyword evidence="3 4" id="KW-0472">Membrane</keyword>
<keyword evidence="1 4" id="KW-0812">Transmembrane</keyword>
<dbReference type="InterPro" id="IPR007274">
    <property type="entry name" value="Cop_transporter"/>
</dbReference>
<dbReference type="OrthoDB" id="73901at2759"/>
<protein>
    <recommendedName>
        <fullName evidence="4">Copper transport protein</fullName>
    </recommendedName>
</protein>
<keyword evidence="2 4" id="KW-1133">Transmembrane helix</keyword>
<dbReference type="GO" id="GO:0005375">
    <property type="term" value="F:copper ion transmembrane transporter activity"/>
    <property type="evidence" value="ECO:0007669"/>
    <property type="project" value="UniProtKB-UniRule"/>
</dbReference>
<keyword evidence="6" id="KW-1185">Reference proteome</keyword>
<organism evidence="5 6">
    <name type="scientific">Acaulospora morrowiae</name>
    <dbReference type="NCBI Taxonomy" id="94023"/>
    <lineage>
        <taxon>Eukaryota</taxon>
        <taxon>Fungi</taxon>
        <taxon>Fungi incertae sedis</taxon>
        <taxon>Mucoromycota</taxon>
        <taxon>Glomeromycotina</taxon>
        <taxon>Glomeromycetes</taxon>
        <taxon>Diversisporales</taxon>
        <taxon>Acaulosporaceae</taxon>
        <taxon>Acaulospora</taxon>
    </lineage>
</organism>
<proteinExistence type="inferred from homology"/>